<accession>E5R0W7</accession>
<dbReference type="HOGENOM" id="CLU_444078_0_0_1"/>
<sequence length="615" mass="66519">MFPTRGQGLATPERTSSSSTSPFRPQPPRIDTNVPHITVNGKEVEVIEISSGPSPQDTNPESTQITPALGIAQRQLVQQPLRTQSGSPSPFAATPAGNPQGPHTIFKPIKIHTAKCDVCNKHNKATLQRCIDCGWQICTPCWNARGGNGAHGSVRKFTGAIYRSSEDELPLKKPRKKGKNVNNEAKDTLAGKEKPSAKDIGSTSTRSGPEVGKGRSPLVVLRHSTVSADSSPGQVPKAAKTSRVVLQKAQGNFKIRASSGQASVRPASSRSDVPRRASVGSSQTPRTTNNAQQAIVDDLSSSSFLTSLSALEEDCGYRGDEDNEDEDDEDDDATEIDPENEDVLVADGKAYQKRIFRDLNPEVETRMNWLLIAAEQALKVREREQDQERSNGGSKGGSKGRNAVPKTPEPPTRPSEPPARSWVLTPSQHSSPAPAAAPRTVSAPVSVPVSAPPVSAPTQALASAPYIAPVPVSFYFQSDPPAPPEMLEAPKRPVFARPLGRVRSLAAPAVPVSELIPRPDPMDIDQPRSVSNPPVTSRPPRKPLHQPDVPRGLRGILPGTHTFRNSAAGASHQRQMRLFEALREKRLKEEQERKQREQHEAAERAAKPHARAWEL</sequence>
<dbReference type="Proteomes" id="UP000002669">
    <property type="component" value="Unassembled WGS sequence"/>
</dbReference>
<proteinExistence type="predicted"/>
<feature type="region of interest" description="Disordered" evidence="1">
    <location>
        <begin position="1"/>
        <end position="39"/>
    </location>
</feature>
<feature type="compositionally biased region" description="Low complexity" evidence="1">
    <location>
        <begin position="11"/>
        <end position="23"/>
    </location>
</feature>
<feature type="compositionally biased region" description="Low complexity" evidence="1">
    <location>
        <begin position="418"/>
        <end position="448"/>
    </location>
</feature>
<keyword evidence="3" id="KW-1185">Reference proteome</keyword>
<organism evidence="3">
    <name type="scientific">Arthroderma gypseum (strain ATCC MYA-4604 / CBS 118893)</name>
    <name type="common">Microsporum gypseum</name>
    <dbReference type="NCBI Taxonomy" id="535722"/>
    <lineage>
        <taxon>Eukaryota</taxon>
        <taxon>Fungi</taxon>
        <taxon>Dikarya</taxon>
        <taxon>Ascomycota</taxon>
        <taxon>Pezizomycotina</taxon>
        <taxon>Eurotiomycetes</taxon>
        <taxon>Eurotiomycetidae</taxon>
        <taxon>Onygenales</taxon>
        <taxon>Arthrodermataceae</taxon>
        <taxon>Nannizzia</taxon>
    </lineage>
</organism>
<feature type="region of interest" description="Disordered" evidence="1">
    <location>
        <begin position="80"/>
        <end position="103"/>
    </location>
</feature>
<feature type="compositionally biased region" description="Pro residues" evidence="1">
    <location>
        <begin position="407"/>
        <end position="417"/>
    </location>
</feature>
<gene>
    <name evidence="2" type="ORF">MGYG_01439</name>
</gene>
<dbReference type="RefSeq" id="XP_003177361.1">
    <property type="nucleotide sequence ID" value="XM_003177313.1"/>
</dbReference>
<dbReference type="GeneID" id="10032689"/>
<dbReference type="AlphaFoldDB" id="E5R0W7"/>
<evidence type="ECO:0000313" key="3">
    <source>
        <dbReference type="Proteomes" id="UP000002669"/>
    </source>
</evidence>
<reference evidence="3" key="1">
    <citation type="journal article" date="2012" name="MBio">
        <title>Comparative genome analysis of Trichophyton rubrum and related dermatophytes reveals candidate genes involved in infection.</title>
        <authorList>
            <person name="Martinez D.A."/>
            <person name="Oliver B.G."/>
            <person name="Graeser Y."/>
            <person name="Goldberg J.M."/>
            <person name="Li W."/>
            <person name="Martinez-Rossi N.M."/>
            <person name="Monod M."/>
            <person name="Shelest E."/>
            <person name="Barton R.C."/>
            <person name="Birch E."/>
            <person name="Brakhage A.A."/>
            <person name="Chen Z."/>
            <person name="Gurr S.J."/>
            <person name="Heiman D."/>
            <person name="Heitman J."/>
            <person name="Kosti I."/>
            <person name="Rossi A."/>
            <person name="Saif S."/>
            <person name="Samalova M."/>
            <person name="Saunders C.W."/>
            <person name="Shea T."/>
            <person name="Summerbell R.C."/>
            <person name="Xu J."/>
            <person name="Young S."/>
            <person name="Zeng Q."/>
            <person name="Birren B.W."/>
            <person name="Cuomo C.A."/>
            <person name="White T.C."/>
        </authorList>
    </citation>
    <scope>NUCLEOTIDE SEQUENCE [LARGE SCALE GENOMIC DNA]</scope>
    <source>
        <strain evidence="3">ATCC MYA-4604 / CBS 118893</strain>
    </source>
</reference>
<feature type="compositionally biased region" description="Polar residues" evidence="1">
    <location>
        <begin position="258"/>
        <end position="271"/>
    </location>
</feature>
<dbReference type="eggNOG" id="ENOG502SXED">
    <property type="taxonomic scope" value="Eukaryota"/>
</dbReference>
<feature type="region of interest" description="Disordered" evidence="1">
    <location>
        <begin position="255"/>
        <end position="291"/>
    </location>
</feature>
<dbReference type="InParanoid" id="E5R0W7"/>
<dbReference type="OrthoDB" id="4755622at2759"/>
<name>E5R0W7_ARTGP</name>
<evidence type="ECO:0000313" key="2">
    <source>
        <dbReference type="EMBL" id="EFQ98409.1"/>
    </source>
</evidence>
<feature type="compositionally biased region" description="Basic and acidic residues" evidence="1">
    <location>
        <begin position="184"/>
        <end position="197"/>
    </location>
</feature>
<dbReference type="OMA" id="CWNARGG"/>
<protein>
    <submittedName>
        <fullName evidence="2">Uncharacterized protein</fullName>
    </submittedName>
</protein>
<evidence type="ECO:0000256" key="1">
    <source>
        <dbReference type="SAM" id="MobiDB-lite"/>
    </source>
</evidence>
<feature type="compositionally biased region" description="Acidic residues" evidence="1">
    <location>
        <begin position="321"/>
        <end position="344"/>
    </location>
</feature>
<feature type="region of interest" description="Disordered" evidence="1">
    <location>
        <begin position="167"/>
        <end position="216"/>
    </location>
</feature>
<feature type="region of interest" description="Disordered" evidence="1">
    <location>
        <begin position="514"/>
        <end position="615"/>
    </location>
</feature>
<feature type="compositionally biased region" description="Basic and acidic residues" evidence="1">
    <location>
        <begin position="580"/>
        <end position="615"/>
    </location>
</feature>
<feature type="region of interest" description="Disordered" evidence="1">
    <location>
        <begin position="380"/>
        <end position="448"/>
    </location>
</feature>
<feature type="compositionally biased region" description="Polar residues" evidence="1">
    <location>
        <begin position="279"/>
        <end position="291"/>
    </location>
</feature>
<dbReference type="EMBL" id="DS989822">
    <property type="protein sequence ID" value="EFQ98409.1"/>
    <property type="molecule type" value="Genomic_DNA"/>
</dbReference>
<feature type="compositionally biased region" description="Basic and acidic residues" evidence="1">
    <location>
        <begin position="380"/>
        <end position="389"/>
    </location>
</feature>
<dbReference type="VEuPathDB" id="FungiDB:MGYG_01439"/>
<feature type="region of interest" description="Disordered" evidence="1">
    <location>
        <begin position="310"/>
        <end position="345"/>
    </location>
</feature>